<feature type="transmembrane region" description="Helical" evidence="5">
    <location>
        <begin position="125"/>
        <end position="149"/>
    </location>
</feature>
<dbReference type="eggNOG" id="ENOG5033F8I">
    <property type="taxonomic scope" value="Bacteria"/>
</dbReference>
<dbReference type="GO" id="GO:0016020">
    <property type="term" value="C:membrane"/>
    <property type="evidence" value="ECO:0007669"/>
    <property type="project" value="UniProtKB-SubCell"/>
</dbReference>
<evidence type="ECO:0000256" key="5">
    <source>
        <dbReference type="SAM" id="Phobius"/>
    </source>
</evidence>
<evidence type="ECO:0000256" key="2">
    <source>
        <dbReference type="ARBA" id="ARBA00022692"/>
    </source>
</evidence>
<dbReference type="OrthoDB" id="4951023at2"/>
<keyword evidence="3 5" id="KW-1133">Transmembrane helix</keyword>
<keyword evidence="8" id="KW-1185">Reference proteome</keyword>
<proteinExistence type="predicted"/>
<evidence type="ECO:0000259" key="6">
    <source>
        <dbReference type="Pfam" id="PF06271"/>
    </source>
</evidence>
<keyword evidence="4 5" id="KW-0472">Membrane</keyword>
<evidence type="ECO:0000256" key="4">
    <source>
        <dbReference type="ARBA" id="ARBA00023136"/>
    </source>
</evidence>
<dbReference type="InterPro" id="IPR010432">
    <property type="entry name" value="RDD"/>
</dbReference>
<evidence type="ECO:0000313" key="8">
    <source>
        <dbReference type="Proteomes" id="UP000192840"/>
    </source>
</evidence>
<dbReference type="AlphaFoldDB" id="A0A1W2F8H6"/>
<gene>
    <name evidence="7" type="ORF">SAMN05660733_05255</name>
</gene>
<evidence type="ECO:0000256" key="1">
    <source>
        <dbReference type="ARBA" id="ARBA00004141"/>
    </source>
</evidence>
<feature type="domain" description="RDD" evidence="6">
    <location>
        <begin position="41"/>
        <end position="150"/>
    </location>
</feature>
<evidence type="ECO:0000256" key="3">
    <source>
        <dbReference type="ARBA" id="ARBA00022989"/>
    </source>
</evidence>
<organism evidence="7 8">
    <name type="scientific">Lentzea albidocapillata</name>
    <dbReference type="NCBI Taxonomy" id="40571"/>
    <lineage>
        <taxon>Bacteria</taxon>
        <taxon>Bacillati</taxon>
        <taxon>Actinomycetota</taxon>
        <taxon>Actinomycetes</taxon>
        <taxon>Pseudonocardiales</taxon>
        <taxon>Pseudonocardiaceae</taxon>
        <taxon>Lentzea</taxon>
    </lineage>
</organism>
<name>A0A1W2F8H6_9PSEU</name>
<keyword evidence="2 5" id="KW-0812">Transmembrane</keyword>
<protein>
    <submittedName>
        <fullName evidence="7">RDD family protein</fullName>
    </submittedName>
</protein>
<dbReference type="RefSeq" id="WP_030476449.1">
    <property type="nucleotide sequence ID" value="NZ_FWYC01000012.1"/>
</dbReference>
<reference evidence="8" key="1">
    <citation type="submission" date="2017-04" db="EMBL/GenBank/DDBJ databases">
        <authorList>
            <person name="Varghese N."/>
            <person name="Submissions S."/>
        </authorList>
    </citation>
    <scope>NUCLEOTIDE SEQUENCE [LARGE SCALE GENOMIC DNA]</scope>
    <source>
        <strain evidence="8">DSM 44073</strain>
    </source>
</reference>
<evidence type="ECO:0000313" key="7">
    <source>
        <dbReference type="EMBL" id="SMD17898.1"/>
    </source>
</evidence>
<comment type="subcellular location">
    <subcellularLocation>
        <location evidence="1">Membrane</location>
        <topology evidence="1">Multi-pass membrane protein</topology>
    </subcellularLocation>
</comment>
<dbReference type="Proteomes" id="UP000192840">
    <property type="component" value="Unassembled WGS sequence"/>
</dbReference>
<sequence>MTVAARPSRLDVVRQHVEHAFGAQVAKRLDMFEDGTFYVTAGGWARLLSWLVDFVVYLFCAFAGFVAFVLATRDSGVSDSVAALTMLGLLAGTPVLCGLVFGNGRALGAMLTGTRLVRVKNGRRIGAGACWAMLVRTVLFPLLLIAFTVGGTVAGSLSRISIDDGATRRLHAAGFLRLDAPSPVDQRR</sequence>
<feature type="transmembrane region" description="Helical" evidence="5">
    <location>
        <begin position="82"/>
        <end position="104"/>
    </location>
</feature>
<accession>A0A1W2F8H6</accession>
<dbReference type="Pfam" id="PF06271">
    <property type="entry name" value="RDD"/>
    <property type="match status" value="1"/>
</dbReference>
<feature type="transmembrane region" description="Helical" evidence="5">
    <location>
        <begin position="47"/>
        <end position="70"/>
    </location>
</feature>
<dbReference type="EMBL" id="FWYC01000012">
    <property type="protein sequence ID" value="SMD17898.1"/>
    <property type="molecule type" value="Genomic_DNA"/>
</dbReference>